<dbReference type="GO" id="GO:0005886">
    <property type="term" value="C:plasma membrane"/>
    <property type="evidence" value="ECO:0007669"/>
    <property type="project" value="UniProtKB-SubCell"/>
</dbReference>
<dbReference type="Gene3D" id="2.30.30.60">
    <property type="match status" value="1"/>
</dbReference>
<dbReference type="SUPFAM" id="SSF50182">
    <property type="entry name" value="Sm-like ribonucleoproteins"/>
    <property type="match status" value="1"/>
</dbReference>
<evidence type="ECO:0000256" key="1">
    <source>
        <dbReference type="ARBA" id="ARBA00004141"/>
    </source>
</evidence>
<dbReference type="InterPro" id="IPR045275">
    <property type="entry name" value="MscS_archaea/bacteria_type"/>
</dbReference>
<evidence type="ECO:0000313" key="8">
    <source>
        <dbReference type="Proteomes" id="UP000187266"/>
    </source>
</evidence>
<dbReference type="InterPro" id="IPR006685">
    <property type="entry name" value="MscS_channel_2nd"/>
</dbReference>
<evidence type="ECO:0000256" key="2">
    <source>
        <dbReference type="ARBA" id="ARBA00008017"/>
    </source>
</evidence>
<comment type="subunit">
    <text evidence="6">Homoheptamer.</text>
</comment>
<dbReference type="InterPro" id="IPR010920">
    <property type="entry name" value="LSM_dom_sf"/>
</dbReference>
<reference evidence="7 8" key="1">
    <citation type="submission" date="2017-01" db="EMBL/GenBank/DDBJ databases">
        <title>Genomic analysis of Xuhuaishuia manganoxidans DY6-4.</title>
        <authorList>
            <person name="Wang X."/>
        </authorList>
    </citation>
    <scope>NUCLEOTIDE SEQUENCE [LARGE SCALE GENOMIC DNA]</scope>
    <source>
        <strain evidence="7 8">DY6-4</strain>
    </source>
</reference>
<dbReference type="EMBL" id="CP019124">
    <property type="protein sequence ID" value="APX88997.1"/>
    <property type="molecule type" value="Genomic_DNA"/>
</dbReference>
<keyword evidence="4 6" id="KW-1133">Transmembrane helix</keyword>
<keyword evidence="6" id="KW-0406">Ion transport</keyword>
<evidence type="ECO:0000256" key="3">
    <source>
        <dbReference type="ARBA" id="ARBA00022692"/>
    </source>
</evidence>
<keyword evidence="8" id="KW-1185">Reference proteome</keyword>
<dbReference type="AlphaFoldDB" id="A0A1U7DG78"/>
<dbReference type="PANTHER" id="PTHR30221:SF1">
    <property type="entry name" value="SMALL-CONDUCTANCE MECHANOSENSITIVE CHANNEL"/>
    <property type="match status" value="1"/>
</dbReference>
<comment type="subcellular location">
    <subcellularLocation>
        <location evidence="6">Cell inner membrane</location>
        <topology evidence="6">Multi-pass membrane protein</topology>
    </subcellularLocation>
    <subcellularLocation>
        <location evidence="1">Membrane</location>
        <topology evidence="1">Multi-pass membrane protein</topology>
    </subcellularLocation>
</comment>
<feature type="transmembrane region" description="Helical" evidence="6">
    <location>
        <begin position="83"/>
        <end position="103"/>
    </location>
</feature>
<proteinExistence type="inferred from homology"/>
<name>A0A1U7DG78_9RHOB</name>
<dbReference type="InterPro" id="IPR011014">
    <property type="entry name" value="MscS_channel_TM-2"/>
</dbReference>
<keyword evidence="6" id="KW-1003">Cell membrane</keyword>
<protein>
    <recommendedName>
        <fullName evidence="6">Small-conductance mechanosensitive channel</fullName>
    </recommendedName>
</protein>
<feature type="transmembrane region" description="Helical" evidence="6">
    <location>
        <begin position="55"/>
        <end position="77"/>
    </location>
</feature>
<comment type="similarity">
    <text evidence="2 6">Belongs to the MscS (TC 1.A.23) family.</text>
</comment>
<evidence type="ECO:0000256" key="4">
    <source>
        <dbReference type="ARBA" id="ARBA00022989"/>
    </source>
</evidence>
<gene>
    <name evidence="7" type="ORF">BV394_04040</name>
</gene>
<dbReference type="GO" id="GO:0008381">
    <property type="term" value="F:mechanosensitive monoatomic ion channel activity"/>
    <property type="evidence" value="ECO:0007669"/>
    <property type="project" value="InterPro"/>
</dbReference>
<dbReference type="PANTHER" id="PTHR30221">
    <property type="entry name" value="SMALL-CONDUCTANCE MECHANOSENSITIVE CHANNEL"/>
    <property type="match status" value="1"/>
</dbReference>
<accession>A0A2M9DF68</accession>
<evidence type="ECO:0000256" key="5">
    <source>
        <dbReference type="ARBA" id="ARBA00023136"/>
    </source>
</evidence>
<accession>A0A1U7DG78</accession>
<sequence length="275" mass="30316">MGDISKERASKLLNDFQDINFVSILLIIAIAWLVIHLSRRVLPYLAERGPSQFRLYLIGAVPVIRLLTLTVAILWIIPIIFNITMQNFLVIAGAASVAIGFAFKDLASSVIAGVVAVFERPYRPGDWVRIDKDYGEVVSVGLRSLQLRTPADDIVTVPHDRIWEENIVNSNDGAHTLMCVADFYVAPGNDAARLRAGLQRVAATSAYLHYDRPILVIVTEKPFATHFKLKAYPFDMRDQFQFLSDLTVRGQIAIAAAGARPISAPVSIDEEGTAG</sequence>
<evidence type="ECO:0000256" key="6">
    <source>
        <dbReference type="RuleBase" id="RU369025"/>
    </source>
</evidence>
<dbReference type="InterPro" id="IPR023408">
    <property type="entry name" value="MscS_beta-dom_sf"/>
</dbReference>
<keyword evidence="5 6" id="KW-0472">Membrane</keyword>
<keyword evidence="6" id="KW-0813">Transport</keyword>
<evidence type="ECO:0000313" key="7">
    <source>
        <dbReference type="EMBL" id="APX88997.1"/>
    </source>
</evidence>
<keyword evidence="6" id="KW-0997">Cell inner membrane</keyword>
<dbReference type="SUPFAM" id="SSF82861">
    <property type="entry name" value="Mechanosensitive channel protein MscS (YggB), transmembrane region"/>
    <property type="match status" value="1"/>
</dbReference>
<comment type="function">
    <text evidence="6">Mechanosensitive channel that participates in the regulation of osmotic pressure changes within the cell, opening in response to stretch forces in the membrane lipid bilayer, without the need for other proteins. Contributes to normal resistance to hypoosmotic shock. Forms an ion channel of 1.0 nanosiemens conductance with a slight preference for anions.</text>
</comment>
<dbReference type="Pfam" id="PF00924">
    <property type="entry name" value="MS_channel_2nd"/>
    <property type="match status" value="1"/>
</dbReference>
<comment type="caution">
    <text evidence="6">Lacks conserved residue(s) required for the propagation of feature annotation.</text>
</comment>
<dbReference type="Gene3D" id="1.10.287.1260">
    <property type="match status" value="1"/>
</dbReference>
<keyword evidence="6" id="KW-0407">Ion channel</keyword>
<dbReference type="OrthoDB" id="9793781at2"/>
<organism evidence="7 8">
    <name type="scientific">Brevirhabdus pacifica</name>
    <dbReference type="NCBI Taxonomy" id="1267768"/>
    <lineage>
        <taxon>Bacteria</taxon>
        <taxon>Pseudomonadati</taxon>
        <taxon>Pseudomonadota</taxon>
        <taxon>Alphaproteobacteria</taxon>
        <taxon>Rhodobacterales</taxon>
        <taxon>Paracoccaceae</taxon>
        <taxon>Brevirhabdus</taxon>
    </lineage>
</organism>
<dbReference type="RefSeq" id="WP_076979020.1">
    <property type="nucleotide sequence ID" value="NZ_CP019124.1"/>
</dbReference>
<feature type="transmembrane region" description="Helical" evidence="6">
    <location>
        <begin position="19"/>
        <end position="35"/>
    </location>
</feature>
<keyword evidence="3 6" id="KW-0812">Transmembrane</keyword>
<dbReference type="STRING" id="1267768.BV394_04040"/>
<dbReference type="Proteomes" id="UP000187266">
    <property type="component" value="Chromosome"/>
</dbReference>